<dbReference type="InterPro" id="IPR050491">
    <property type="entry name" value="AmpC-like"/>
</dbReference>
<dbReference type="PANTHER" id="PTHR46825:SF7">
    <property type="entry name" value="D-ALANYL-D-ALANINE CARBOXYPEPTIDASE"/>
    <property type="match status" value="1"/>
</dbReference>
<keyword evidence="2" id="KW-0378">Hydrolase</keyword>
<comment type="caution">
    <text evidence="2">The sequence shown here is derived from an EMBL/GenBank/DDBJ whole genome shotgun (WGS) entry which is preliminary data.</text>
</comment>
<dbReference type="GO" id="GO:0016787">
    <property type="term" value="F:hydrolase activity"/>
    <property type="evidence" value="ECO:0007669"/>
    <property type="project" value="UniProtKB-KW"/>
</dbReference>
<dbReference type="InterPro" id="IPR001466">
    <property type="entry name" value="Beta-lactam-related"/>
</dbReference>
<dbReference type="RefSeq" id="WP_232242658.1">
    <property type="nucleotide sequence ID" value="NZ_JBHEZZ010000022.1"/>
</dbReference>
<dbReference type="EMBL" id="JBHEZZ010000022">
    <property type="protein sequence ID" value="MFC1405617.1"/>
    <property type="molecule type" value="Genomic_DNA"/>
</dbReference>
<evidence type="ECO:0000259" key="1">
    <source>
        <dbReference type="Pfam" id="PF00144"/>
    </source>
</evidence>
<dbReference type="Proteomes" id="UP001592528">
    <property type="component" value="Unassembled WGS sequence"/>
</dbReference>
<keyword evidence="3" id="KW-1185">Reference proteome</keyword>
<name>A0ABV6UVX0_9ACTN</name>
<proteinExistence type="predicted"/>
<evidence type="ECO:0000313" key="3">
    <source>
        <dbReference type="Proteomes" id="UP001592528"/>
    </source>
</evidence>
<accession>A0ABV6UVX0</accession>
<dbReference type="PANTHER" id="PTHR46825">
    <property type="entry name" value="D-ALANYL-D-ALANINE-CARBOXYPEPTIDASE/ENDOPEPTIDASE AMPH"/>
    <property type="match status" value="1"/>
</dbReference>
<dbReference type="InterPro" id="IPR012338">
    <property type="entry name" value="Beta-lactam/transpept-like"/>
</dbReference>
<dbReference type="Gene3D" id="3.40.710.10">
    <property type="entry name" value="DD-peptidase/beta-lactamase superfamily"/>
    <property type="match status" value="1"/>
</dbReference>
<dbReference type="SUPFAM" id="SSF56601">
    <property type="entry name" value="beta-lactamase/transpeptidase-like"/>
    <property type="match status" value="1"/>
</dbReference>
<dbReference type="EC" id="3.-.-.-" evidence="2"/>
<dbReference type="Pfam" id="PF00144">
    <property type="entry name" value="Beta-lactamase"/>
    <property type="match status" value="1"/>
</dbReference>
<reference evidence="2 3" key="1">
    <citation type="submission" date="2024-09" db="EMBL/GenBank/DDBJ databases">
        <authorList>
            <person name="Lee S.D."/>
        </authorList>
    </citation>
    <scope>NUCLEOTIDE SEQUENCE [LARGE SCALE GENOMIC DNA]</scope>
    <source>
        <strain evidence="2 3">N1-5</strain>
    </source>
</reference>
<sequence>MIPRHTTVTDSPAPPDCADLTDRLTPLLGSASGATAVAVAALRGGEQSLLCRGSADRTGSRSVDPATRFEVGSVTKTFTALVLAEAVARGDVSLNDPVARYLPPGTAPAHRSGEPITLLHLATHTSGLPRLPRGMLRTAARSWSSNPYGSYSDRQLLSSLAATRVRARPGSRVHYSNLGVGLLGRALAEAAGVPYAELLRDRVLEPLSLTRTTCDPGCAQATGYWHGRARPPWSIAALPGAGALRSTAGDLLRYLLVLLDPTVAAGRRASLAQALADVQRPRLQLPRTGERTCLVWSLRPAPGRDLFFHSGATRGFTAFIGFCPQARTGLAAVANTTPGCRSTFIQDAYTLLQDLAETAPR</sequence>
<evidence type="ECO:0000313" key="2">
    <source>
        <dbReference type="EMBL" id="MFC1405617.1"/>
    </source>
</evidence>
<gene>
    <name evidence="2" type="ORF">ACEZDJ_30445</name>
</gene>
<feature type="domain" description="Beta-lactamase-related" evidence="1">
    <location>
        <begin position="34"/>
        <end position="344"/>
    </location>
</feature>
<organism evidence="2 3">
    <name type="scientific">Streptacidiphilus cavernicola</name>
    <dbReference type="NCBI Taxonomy" id="3342716"/>
    <lineage>
        <taxon>Bacteria</taxon>
        <taxon>Bacillati</taxon>
        <taxon>Actinomycetota</taxon>
        <taxon>Actinomycetes</taxon>
        <taxon>Kitasatosporales</taxon>
        <taxon>Streptomycetaceae</taxon>
        <taxon>Streptacidiphilus</taxon>
    </lineage>
</organism>
<protein>
    <submittedName>
        <fullName evidence="2">Serine hydrolase domain-containing protein</fullName>
        <ecNumber evidence="2">3.-.-.-</ecNumber>
    </submittedName>
</protein>